<dbReference type="AlphaFoldDB" id="A0A382FN57"/>
<feature type="non-terminal residue" evidence="1">
    <location>
        <position position="1"/>
    </location>
</feature>
<evidence type="ECO:0000313" key="1">
    <source>
        <dbReference type="EMBL" id="SVB63391.1"/>
    </source>
</evidence>
<sequence>VHGFSHPVVSGNEISNLRKDLIAR</sequence>
<dbReference type="EMBL" id="UINC01050438">
    <property type="protein sequence ID" value="SVB63391.1"/>
    <property type="molecule type" value="Genomic_DNA"/>
</dbReference>
<accession>A0A382FN57</accession>
<reference evidence="1" key="1">
    <citation type="submission" date="2018-05" db="EMBL/GenBank/DDBJ databases">
        <authorList>
            <person name="Lanie J.A."/>
            <person name="Ng W.-L."/>
            <person name="Kazmierczak K.M."/>
            <person name="Andrzejewski T.M."/>
            <person name="Davidsen T.M."/>
            <person name="Wayne K.J."/>
            <person name="Tettelin H."/>
            <person name="Glass J.I."/>
            <person name="Rusch D."/>
            <person name="Podicherti R."/>
            <person name="Tsui H.-C.T."/>
            <person name="Winkler M.E."/>
        </authorList>
    </citation>
    <scope>NUCLEOTIDE SEQUENCE</scope>
</reference>
<proteinExistence type="predicted"/>
<organism evidence="1">
    <name type="scientific">marine metagenome</name>
    <dbReference type="NCBI Taxonomy" id="408172"/>
    <lineage>
        <taxon>unclassified sequences</taxon>
        <taxon>metagenomes</taxon>
        <taxon>ecological metagenomes</taxon>
    </lineage>
</organism>
<gene>
    <name evidence="1" type="ORF">METZ01_LOCUS216245</name>
</gene>
<protein>
    <submittedName>
        <fullName evidence="1">Uncharacterized protein</fullName>
    </submittedName>
</protein>
<name>A0A382FN57_9ZZZZ</name>